<evidence type="ECO:0000313" key="4">
    <source>
        <dbReference type="Proteomes" id="UP000037660"/>
    </source>
</evidence>
<sequence length="411" mass="44082">MRTSDSGKRAGRPRGQPLLAALLALGLGACASPPPVEPGPFQDAHFAAPAEPPEAARLFALDAPMRAYADGELAAAARRLGAVDALAAAMLQRQRLEYDAERTRTAAEAFEARAGNCLSLVLLTAAFAKHLGLPVYYRRVRVDDPWRRSGDLYVTSGHVNVALVQPLREPRSGFAALRTLTIDFLPPQALERQRSEPLDEATLVGMYMNNRAAEALAEGRLDAAYWWAREAVRQAPAELAGHNTLAVVYLRRGLLQPAEALLRRGLARDPDDTRLLANLVLLLERSGRSDEARATARRLLALEGAPPQHDYRLGLAALAQGRAEEARRLFEAELARAPDQAEVHFALARAEAALGHLDGAREQLRLASERSLTRGEAARYAGKLARLAGPAVQPGPGAAGNPAPPGTPGSP</sequence>
<keyword evidence="4" id="KW-1185">Reference proteome</keyword>
<dbReference type="SUPFAM" id="SSF48452">
    <property type="entry name" value="TPR-like"/>
    <property type="match status" value="1"/>
</dbReference>
<accession>A0A0K8P2B5</accession>
<feature type="chain" id="PRO_5005513624" evidence="2">
    <location>
        <begin position="32"/>
        <end position="411"/>
    </location>
</feature>
<name>A0A0K8P2B5_PISS1</name>
<dbReference type="Gene3D" id="1.25.40.10">
    <property type="entry name" value="Tetratricopeptide repeat domain"/>
    <property type="match status" value="1"/>
</dbReference>
<dbReference type="OrthoDB" id="5801251at2"/>
<feature type="region of interest" description="Disordered" evidence="1">
    <location>
        <begin position="387"/>
        <end position="411"/>
    </location>
</feature>
<dbReference type="STRING" id="1547922.ISF6_2657"/>
<evidence type="ECO:0000313" key="3">
    <source>
        <dbReference type="EMBL" id="GAP36817.1"/>
    </source>
</evidence>
<evidence type="ECO:0000256" key="1">
    <source>
        <dbReference type="SAM" id="MobiDB-lite"/>
    </source>
</evidence>
<feature type="compositionally biased region" description="Pro residues" evidence="1">
    <location>
        <begin position="402"/>
        <end position="411"/>
    </location>
</feature>
<feature type="signal peptide" evidence="2">
    <location>
        <begin position="1"/>
        <end position="31"/>
    </location>
</feature>
<proteinExistence type="predicted"/>
<comment type="caution">
    <text evidence="3">The sequence shown here is derived from an EMBL/GenBank/DDBJ whole genome shotgun (WGS) entry which is preliminary data.</text>
</comment>
<dbReference type="RefSeq" id="WP_054020787.1">
    <property type="nucleotide sequence ID" value="NZ_BBYR01000039.1"/>
</dbReference>
<dbReference type="PROSITE" id="PS51257">
    <property type="entry name" value="PROKAR_LIPOPROTEIN"/>
    <property type="match status" value="1"/>
</dbReference>
<dbReference type="EMBL" id="BBYR01000039">
    <property type="protein sequence ID" value="GAP36817.1"/>
    <property type="molecule type" value="Genomic_DNA"/>
</dbReference>
<reference evidence="4" key="1">
    <citation type="submission" date="2015-07" db="EMBL/GenBank/DDBJ databases">
        <title>Discovery of a poly(ethylene terephthalate assimilation.</title>
        <authorList>
            <person name="Yoshida S."/>
            <person name="Hiraga K."/>
            <person name="Takehana T."/>
            <person name="Taniguchi I."/>
            <person name="Yamaji H."/>
            <person name="Maeda Y."/>
            <person name="Toyohara K."/>
            <person name="Miyamoto K."/>
            <person name="Kimura Y."/>
            <person name="Oda K."/>
        </authorList>
    </citation>
    <scope>NUCLEOTIDE SEQUENCE [LARGE SCALE GENOMIC DNA]</scope>
    <source>
        <strain evidence="4">NBRC 110686 / TISTR 2288 / 201-F6</strain>
    </source>
</reference>
<dbReference type="Proteomes" id="UP000037660">
    <property type="component" value="Unassembled WGS sequence"/>
</dbReference>
<dbReference type="InterPro" id="IPR011990">
    <property type="entry name" value="TPR-like_helical_dom_sf"/>
</dbReference>
<dbReference type="PANTHER" id="PTHR12558:SF13">
    <property type="entry name" value="CELL DIVISION CYCLE PROTEIN 27 HOMOLOG"/>
    <property type="match status" value="1"/>
</dbReference>
<dbReference type="Pfam" id="PF13432">
    <property type="entry name" value="TPR_16"/>
    <property type="match status" value="2"/>
</dbReference>
<protein>
    <submittedName>
        <fullName evidence="3">Uncharacterized protein</fullName>
    </submittedName>
</protein>
<dbReference type="AlphaFoldDB" id="A0A0K8P2B5"/>
<keyword evidence="2" id="KW-0732">Signal</keyword>
<dbReference type="PANTHER" id="PTHR12558">
    <property type="entry name" value="CELL DIVISION CYCLE 16,23,27"/>
    <property type="match status" value="1"/>
</dbReference>
<evidence type="ECO:0000256" key="2">
    <source>
        <dbReference type="SAM" id="SignalP"/>
    </source>
</evidence>
<gene>
    <name evidence="3" type="ORF">ISF6_2657</name>
</gene>
<organism evidence="3 4">
    <name type="scientific">Piscinibacter sakaiensis</name>
    <name type="common">Ideonella sakaiensis</name>
    <dbReference type="NCBI Taxonomy" id="1547922"/>
    <lineage>
        <taxon>Bacteria</taxon>
        <taxon>Pseudomonadati</taxon>
        <taxon>Pseudomonadota</taxon>
        <taxon>Betaproteobacteria</taxon>
        <taxon>Burkholderiales</taxon>
        <taxon>Sphaerotilaceae</taxon>
        <taxon>Piscinibacter</taxon>
    </lineage>
</organism>
<feature type="compositionally biased region" description="Low complexity" evidence="1">
    <location>
        <begin position="388"/>
        <end position="401"/>
    </location>
</feature>
<reference evidence="3 4" key="2">
    <citation type="journal article" date="2016" name="Science">
        <title>A bacterium that degrades and assimilates poly(ethylene terephthalate).</title>
        <authorList>
            <person name="Yoshida S."/>
            <person name="Hiraga K."/>
            <person name="Takehana T."/>
            <person name="Taniguchi I."/>
            <person name="Yamaji H."/>
            <person name="Maeda Y."/>
            <person name="Toyohara K."/>
            <person name="Miyamoto K."/>
            <person name="Kimura Y."/>
            <person name="Oda K."/>
        </authorList>
    </citation>
    <scope>NUCLEOTIDE SEQUENCE [LARGE SCALE GENOMIC DNA]</scope>
    <source>
        <strain evidence="4">NBRC 110686 / TISTR 2288 / 201-F6</strain>
    </source>
</reference>